<feature type="compositionally biased region" description="Polar residues" evidence="1">
    <location>
        <begin position="187"/>
        <end position="201"/>
    </location>
</feature>
<accession>G0TUH8</accession>
<evidence type="ECO:0000256" key="1">
    <source>
        <dbReference type="SAM" id="MobiDB-lite"/>
    </source>
</evidence>
<feature type="compositionally biased region" description="Polar residues" evidence="1">
    <location>
        <begin position="99"/>
        <end position="118"/>
    </location>
</feature>
<feature type="compositionally biased region" description="Basic residues" evidence="1">
    <location>
        <begin position="218"/>
        <end position="229"/>
    </location>
</feature>
<feature type="compositionally biased region" description="Basic and acidic residues" evidence="1">
    <location>
        <begin position="152"/>
        <end position="162"/>
    </location>
</feature>
<dbReference type="AlphaFoldDB" id="G0TUH8"/>
<sequence length="865" mass="97056">MKAPQASSRKVHVDNVVNNTAGLTASPQERAENSIIESPVGGYPSTSAPTPRQLRVSLHTGDNDASFALSPLEITYGRDTPSPQYKKPELLPDTYLQMRGTSASTSLQDSMQNKQFSGTHVAAEVPGPFETSPSHTDKGDEVGAVSSNGNHLTEHALERSDLRTPSVSQRKKSSKKGANTESRRTSHGSSVMFQESISSHVSKGVRSRRGSFRSPSKSGKRKTSRKGTPKSRQTPSSTAGTVRSGSPATRSRSTGRGSPVNSMRGRSSGKSSGQNSSLPASGRKKYLGTLIRDEERERKELIKQAQSEHHDIMLQVFVESYKPQRRLIKSLEKRLQKQTEEADIRVANIENSNKKLFESTVHLIDSVYRAGANAVGVTQMLDVEVPFVTEVTSPRGKRLSCVSQPSNQLLGRDANRPMWSADEVREIEKIKSFFSDYGEVREPGAGLKHDTGAYSSEDKVHEAHKEVMRLSEALTNLITRSYRMIEEGRQIIKAQQRSLNEGVTRVEIADGILKETTEQHCIDIDYACSLFRQLSVELRHRMDRIENEVLCSLEGLINDSMEVCIKNRAFNNQVQLQENKENAVDRYITKMEMVVIEQGKLLRDVRLKLLDLWKRRCNVGDEERATLNYSGLPPGHRESLNSCDHETLHRLLHFLSLNSDDARELLIAALDERKSFLESNTEEAIAVLQRCSLEASVRELLEKLHEEGDIKSRPGQSAATFEEKIRDLVQHYDKYMEDLGKKQRKAARRRARENNLVHRPFFDEKTPVPEEYAEDLDERPVVMKRRNVGNSSTQWKLQKKPSGSGLESGLRSPKIIPSSEKNHGNAAQGSVNNKYLNDYSLPHIETCQILGYWLQLVAGTRNLRR</sequence>
<proteinExistence type="predicted"/>
<feature type="compositionally biased region" description="Low complexity" evidence="1">
    <location>
        <begin position="261"/>
        <end position="277"/>
    </location>
</feature>
<reference evidence="2" key="1">
    <citation type="journal article" date="2012" name="Proc. Natl. Acad. Sci. U.S.A.">
        <title>Antigenic diversity is generated by distinct evolutionary mechanisms in African trypanosome species.</title>
        <authorList>
            <person name="Jackson A.P."/>
            <person name="Berry A."/>
            <person name="Aslett M."/>
            <person name="Allison H.C."/>
            <person name="Burton P."/>
            <person name="Vavrova-Anderson J."/>
            <person name="Brown R."/>
            <person name="Browne H."/>
            <person name="Corton N."/>
            <person name="Hauser H."/>
            <person name="Gamble J."/>
            <person name="Gilderthorp R."/>
            <person name="Marcello L."/>
            <person name="McQuillan J."/>
            <person name="Otto T.D."/>
            <person name="Quail M.A."/>
            <person name="Sanders M.J."/>
            <person name="van Tonder A."/>
            <person name="Ginger M.L."/>
            <person name="Field M.C."/>
            <person name="Barry J.D."/>
            <person name="Hertz-Fowler C."/>
            <person name="Berriman M."/>
        </authorList>
    </citation>
    <scope>NUCLEOTIDE SEQUENCE</scope>
    <source>
        <strain evidence="2">Y486</strain>
    </source>
</reference>
<feature type="region of interest" description="Disordered" evidence="1">
    <location>
        <begin position="784"/>
        <end position="827"/>
    </location>
</feature>
<name>G0TUH8_TRYVY</name>
<dbReference type="VEuPathDB" id="TriTrypDB:TvY486_0402780"/>
<evidence type="ECO:0000313" key="2">
    <source>
        <dbReference type="EMBL" id="CCC47612.1"/>
    </source>
</evidence>
<feature type="compositionally biased region" description="Polar residues" evidence="1">
    <location>
        <begin position="16"/>
        <end position="27"/>
    </location>
</feature>
<feature type="region of interest" description="Disordered" evidence="1">
    <location>
        <begin position="99"/>
        <end position="292"/>
    </location>
</feature>
<gene>
    <name evidence="2" type="ORF">TVY486_0402780</name>
</gene>
<organism evidence="2">
    <name type="scientific">Trypanosoma vivax (strain Y486)</name>
    <dbReference type="NCBI Taxonomy" id="1055687"/>
    <lineage>
        <taxon>Eukaryota</taxon>
        <taxon>Discoba</taxon>
        <taxon>Euglenozoa</taxon>
        <taxon>Kinetoplastea</taxon>
        <taxon>Metakinetoplastina</taxon>
        <taxon>Trypanosomatida</taxon>
        <taxon>Trypanosomatidae</taxon>
        <taxon>Trypanosoma</taxon>
        <taxon>Duttonella</taxon>
    </lineage>
</organism>
<protein>
    <submittedName>
        <fullName evidence="2">Uncharacterized protein</fullName>
    </submittedName>
</protein>
<feature type="compositionally biased region" description="Polar residues" evidence="1">
    <location>
        <begin position="230"/>
        <end position="260"/>
    </location>
</feature>
<feature type="region of interest" description="Disordered" evidence="1">
    <location>
        <begin position="1"/>
        <end position="53"/>
    </location>
</feature>
<dbReference type="EMBL" id="HE573020">
    <property type="protein sequence ID" value="CCC47612.1"/>
    <property type="molecule type" value="Genomic_DNA"/>
</dbReference>